<evidence type="ECO:0000256" key="2">
    <source>
        <dbReference type="ARBA" id="ARBA00009967"/>
    </source>
</evidence>
<dbReference type="STRING" id="2025994.A0A2T3AAG7"/>
<comment type="similarity">
    <text evidence="2">Belongs to the prenylcysteine oxidase family.</text>
</comment>
<dbReference type="Pfam" id="PF13450">
    <property type="entry name" value="NAD_binding_8"/>
    <property type="match status" value="1"/>
</dbReference>
<keyword evidence="5" id="KW-0274">FAD</keyword>
<keyword evidence="6" id="KW-0560">Oxidoreductase</keyword>
<accession>A0A2T3AAG7</accession>
<dbReference type="InterPro" id="IPR017046">
    <property type="entry name" value="Prenylcysteine_Oxase1"/>
</dbReference>
<dbReference type="PIRSF" id="PIRSF036292">
    <property type="entry name" value="Prenylcysteine_oxidase"/>
    <property type="match status" value="1"/>
</dbReference>
<evidence type="ECO:0000313" key="10">
    <source>
        <dbReference type="EMBL" id="PSR88704.1"/>
    </source>
</evidence>
<sequence length="560" mass="60164">MRWLDSIKAAIPGLVVSPAAESVVTQEVLQDAPSSVRQVAIIGAGAAGSSAAYHLSRYAATDGVDVNITIFEKTAHIGGRSLTVDAYGDASEPVELGASIFIEANQILWNSSLLFGLDLIEPSSSADRLTVIWNGDEFVFETASDSSWWWDIAKLVWKYRLAPYHAQKLTQNTVATFLKLYEKPYFPFRSLSTRAFELGLAKITGSTGQQFLAENGISAEFSNDIIQAATRVNYAANINSIHGLDTMVSMAPEGAKAVLGGNWQIFDRMVAASGAYPALNTSVSSITLGTKPGAAYPKYLINTKSADSEQETPVGVPFDNVIIATPYQFSDIKAPAEVLQTTIDEIPYVKLHVTLFASPFTISPEFLGLKAGSKVPTTVLTTYAPTEDGTSGEEGVGKTGFFSVSTLRAITNPNTGKQELLYKIFSPSEVTAEFLSSLLGVQVPGSFTGATTSDAETAATVDPISWYYPHVFHAYPKALPRVTFQDPILGNGVYYTSGIESFISTMETSALMGKNVARLLVDDILGLSTGHALADEQEAQGQEKDNESEPLKEKAIPDEL</sequence>
<dbReference type="Gene3D" id="3.50.50.60">
    <property type="entry name" value="FAD/NAD(P)-binding domain"/>
    <property type="match status" value="1"/>
</dbReference>
<proteinExistence type="inferred from homology"/>
<evidence type="ECO:0000256" key="8">
    <source>
        <dbReference type="SAM" id="MobiDB-lite"/>
    </source>
</evidence>
<dbReference type="PANTHER" id="PTHR15944:SF0">
    <property type="entry name" value="PRENYLCYSTEINE LYASE DOMAIN-CONTAINING PROTEIN"/>
    <property type="match status" value="1"/>
</dbReference>
<gene>
    <name evidence="10" type="ORF">BD289DRAFT_452635</name>
</gene>
<feature type="domain" description="Prenylcysteine lyase" evidence="9">
    <location>
        <begin position="146"/>
        <end position="523"/>
    </location>
</feature>
<dbReference type="Proteomes" id="UP000241462">
    <property type="component" value="Unassembled WGS sequence"/>
</dbReference>
<keyword evidence="4" id="KW-0732">Signal</keyword>
<dbReference type="OrthoDB" id="437369at2759"/>
<evidence type="ECO:0000256" key="5">
    <source>
        <dbReference type="ARBA" id="ARBA00022827"/>
    </source>
</evidence>
<feature type="region of interest" description="Disordered" evidence="8">
    <location>
        <begin position="534"/>
        <end position="560"/>
    </location>
</feature>
<comment type="cofactor">
    <cofactor evidence="1">
        <name>FAD</name>
        <dbReference type="ChEBI" id="CHEBI:57692"/>
    </cofactor>
</comment>
<dbReference type="InterPro" id="IPR010795">
    <property type="entry name" value="Prenylcys_lyase"/>
</dbReference>
<evidence type="ECO:0000259" key="9">
    <source>
        <dbReference type="Pfam" id="PF07156"/>
    </source>
</evidence>
<keyword evidence="7" id="KW-0325">Glycoprotein</keyword>
<dbReference type="InterPro" id="IPR036188">
    <property type="entry name" value="FAD/NAD-bd_sf"/>
</dbReference>
<evidence type="ECO:0000256" key="4">
    <source>
        <dbReference type="ARBA" id="ARBA00022729"/>
    </source>
</evidence>
<feature type="compositionally biased region" description="Basic and acidic residues" evidence="8">
    <location>
        <begin position="541"/>
        <end position="560"/>
    </location>
</feature>
<keyword evidence="11" id="KW-1185">Reference proteome</keyword>
<dbReference type="GO" id="GO:0030327">
    <property type="term" value="P:prenylated protein catabolic process"/>
    <property type="evidence" value="ECO:0007669"/>
    <property type="project" value="TreeGrafter"/>
</dbReference>
<dbReference type="GO" id="GO:0001735">
    <property type="term" value="F:prenylcysteine oxidase activity"/>
    <property type="evidence" value="ECO:0007669"/>
    <property type="project" value="InterPro"/>
</dbReference>
<evidence type="ECO:0000256" key="7">
    <source>
        <dbReference type="ARBA" id="ARBA00023180"/>
    </source>
</evidence>
<dbReference type="Pfam" id="PF07156">
    <property type="entry name" value="Prenylcys_lyase"/>
    <property type="match status" value="1"/>
</dbReference>
<reference evidence="10 11" key="1">
    <citation type="journal article" date="2018" name="Mycol. Prog.">
        <title>Coniella lustricola, a new species from submerged detritus.</title>
        <authorList>
            <person name="Raudabaugh D.B."/>
            <person name="Iturriaga T."/>
            <person name="Carver A."/>
            <person name="Mondo S."/>
            <person name="Pangilinan J."/>
            <person name="Lipzen A."/>
            <person name="He G."/>
            <person name="Amirebrahimi M."/>
            <person name="Grigoriev I.V."/>
            <person name="Miller A.N."/>
        </authorList>
    </citation>
    <scope>NUCLEOTIDE SEQUENCE [LARGE SCALE GENOMIC DNA]</scope>
    <source>
        <strain evidence="10 11">B22-T-1</strain>
    </source>
</reference>
<dbReference type="AlphaFoldDB" id="A0A2T3AAG7"/>
<keyword evidence="3" id="KW-0285">Flavoprotein</keyword>
<evidence type="ECO:0000256" key="6">
    <source>
        <dbReference type="ARBA" id="ARBA00023002"/>
    </source>
</evidence>
<dbReference type="GO" id="GO:0030328">
    <property type="term" value="P:prenylcysteine catabolic process"/>
    <property type="evidence" value="ECO:0007669"/>
    <property type="project" value="InterPro"/>
</dbReference>
<evidence type="ECO:0000256" key="3">
    <source>
        <dbReference type="ARBA" id="ARBA00022630"/>
    </source>
</evidence>
<dbReference type="SUPFAM" id="SSF51905">
    <property type="entry name" value="FAD/NAD(P)-binding domain"/>
    <property type="match status" value="1"/>
</dbReference>
<name>A0A2T3AAG7_9PEZI</name>
<dbReference type="EMBL" id="KZ678425">
    <property type="protein sequence ID" value="PSR88704.1"/>
    <property type="molecule type" value="Genomic_DNA"/>
</dbReference>
<dbReference type="PANTHER" id="PTHR15944">
    <property type="entry name" value="FARNESYLCYSTEINE LYASE"/>
    <property type="match status" value="1"/>
</dbReference>
<protein>
    <recommendedName>
        <fullName evidence="9">Prenylcysteine lyase domain-containing protein</fullName>
    </recommendedName>
</protein>
<evidence type="ECO:0000256" key="1">
    <source>
        <dbReference type="ARBA" id="ARBA00001974"/>
    </source>
</evidence>
<organism evidence="10 11">
    <name type="scientific">Coniella lustricola</name>
    <dbReference type="NCBI Taxonomy" id="2025994"/>
    <lineage>
        <taxon>Eukaryota</taxon>
        <taxon>Fungi</taxon>
        <taxon>Dikarya</taxon>
        <taxon>Ascomycota</taxon>
        <taxon>Pezizomycotina</taxon>
        <taxon>Sordariomycetes</taxon>
        <taxon>Sordariomycetidae</taxon>
        <taxon>Diaporthales</taxon>
        <taxon>Schizoparmaceae</taxon>
        <taxon>Coniella</taxon>
    </lineage>
</organism>
<evidence type="ECO:0000313" key="11">
    <source>
        <dbReference type="Proteomes" id="UP000241462"/>
    </source>
</evidence>
<dbReference type="InParanoid" id="A0A2T3AAG7"/>